<protein>
    <submittedName>
        <fullName evidence="4">Ecm15p</fullName>
    </submittedName>
</protein>
<comment type="similarity">
    <text evidence="1">Belongs to the UPF0045 family.</text>
</comment>
<dbReference type="GeneID" id="30515218"/>
<dbReference type="CGD" id="CAL0000197438">
    <property type="gene designation" value="ECM15"/>
</dbReference>
<dbReference type="InterPro" id="IPR002767">
    <property type="entry name" value="Thiamine_BP"/>
</dbReference>
<gene>
    <name evidence="3 4" type="primary">ECM15</name>
    <name evidence="4" type="ordered locus">CAALFM_C306480CA</name>
    <name evidence="3" type="ordered locus">orf19.7436.1</name>
</gene>
<dbReference type="KEGG" id="cal:CAALFM_C306480CA"/>
<accession>A0A1D8PKH0</accession>
<evidence type="ECO:0000259" key="2">
    <source>
        <dbReference type="Pfam" id="PF01910"/>
    </source>
</evidence>
<dbReference type="OrthoDB" id="5587367at2759"/>
<dbReference type="Pfam" id="PF01910">
    <property type="entry name" value="Thiamine_BP"/>
    <property type="match status" value="1"/>
</dbReference>
<sequence length="112" mass="12361">MAVTLHCLADICLIPIGTNSSSVSDEITAITKLARDSPLETTLHSAGTTIAGPWDQVMDLIGQMHQLLHEKHGVVRIQSDIRVGTRVDKPNQLPQDKINVVQRKLAQQEKQF</sequence>
<dbReference type="PANTHER" id="PTHR33777">
    <property type="entry name" value="UPF0045 PROTEIN ECM15"/>
    <property type="match status" value="1"/>
</dbReference>
<organism evidence="4 5">
    <name type="scientific">Candida albicans (strain SC5314 / ATCC MYA-2876)</name>
    <name type="common">Yeast</name>
    <dbReference type="NCBI Taxonomy" id="237561"/>
    <lineage>
        <taxon>Eukaryota</taxon>
        <taxon>Fungi</taxon>
        <taxon>Dikarya</taxon>
        <taxon>Ascomycota</taxon>
        <taxon>Saccharomycotina</taxon>
        <taxon>Pichiomycetes</taxon>
        <taxon>Debaryomycetaceae</taxon>
        <taxon>Candida/Lodderomyces clade</taxon>
        <taxon>Candida</taxon>
    </lineage>
</organism>
<dbReference type="AlphaFoldDB" id="A0A1D8PKH0"/>
<proteinExistence type="inferred from homology"/>
<dbReference type="Proteomes" id="UP000000559">
    <property type="component" value="Chromosome 3"/>
</dbReference>
<feature type="domain" description="Thiamine-binding protein" evidence="2">
    <location>
        <begin position="9"/>
        <end position="101"/>
    </location>
</feature>
<reference evidence="4 5" key="2">
    <citation type="journal article" date="2007" name="Genome Biol.">
        <title>Assembly of the Candida albicans genome into sixteen supercontigs aligned on the eight chromosomes.</title>
        <authorList>
            <person name="van het Hoog M."/>
            <person name="Rast T.J."/>
            <person name="Martchenko M."/>
            <person name="Grindle S."/>
            <person name="Dignard D."/>
            <person name="Hogues H."/>
            <person name="Cuomo C."/>
            <person name="Berriman M."/>
            <person name="Scherer S."/>
            <person name="Magee B.B."/>
            <person name="Whiteway M."/>
            <person name="Chibana H."/>
            <person name="Nantel A."/>
            <person name="Magee P.T."/>
        </authorList>
    </citation>
    <scope>GENOME REANNOTATION</scope>
    <source>
        <strain evidence="5">SC5314 / ATCC MYA-2876</strain>
    </source>
</reference>
<dbReference type="SUPFAM" id="SSF89957">
    <property type="entry name" value="MTH1187/YkoF-like"/>
    <property type="match status" value="1"/>
</dbReference>
<dbReference type="RefSeq" id="XP_019330882.1">
    <property type="nucleotide sequence ID" value="XM_019475337.1"/>
</dbReference>
<dbReference type="STRING" id="237561.A0A1D8PKH0"/>
<dbReference type="eggNOG" id="ENOG502S45I">
    <property type="taxonomic scope" value="Eukaryota"/>
</dbReference>
<dbReference type="SMR" id="A0A1D8PKH0"/>
<dbReference type="FunCoup" id="A0A1D8PKH0">
    <property type="interactions" value="38"/>
</dbReference>
<dbReference type="InParanoid" id="A0A1D8PKH0"/>
<reference evidence="4 5" key="1">
    <citation type="journal article" date="2004" name="Proc. Natl. Acad. Sci. U.S.A.">
        <title>The diploid genome sequence of Candida albicans.</title>
        <authorList>
            <person name="Jones T."/>
            <person name="Federspiel N.A."/>
            <person name="Chibana H."/>
            <person name="Dungan J."/>
            <person name="Kalman S."/>
            <person name="Magee B.B."/>
            <person name="Newport G."/>
            <person name="Thorstenson Y.R."/>
            <person name="Agabian N."/>
            <person name="Magee P.T."/>
            <person name="Davis R.W."/>
            <person name="Scherer S."/>
        </authorList>
    </citation>
    <scope>NUCLEOTIDE SEQUENCE [LARGE SCALE GENOMIC DNA]</scope>
    <source>
        <strain evidence="5">SC5314 / ATCC MYA-2876</strain>
    </source>
</reference>
<dbReference type="VEuPathDB" id="FungiDB:C3_06480C_A"/>
<dbReference type="EMBL" id="CP017625">
    <property type="protein sequence ID" value="AOW28654.1"/>
    <property type="molecule type" value="Genomic_DNA"/>
</dbReference>
<evidence type="ECO:0000256" key="1">
    <source>
        <dbReference type="ARBA" id="ARBA00010272"/>
    </source>
</evidence>
<keyword evidence="5" id="KW-1185">Reference proteome</keyword>
<dbReference type="NCBIfam" id="TIGR00106">
    <property type="entry name" value="MTH1187 family thiamine-binding protein"/>
    <property type="match status" value="1"/>
</dbReference>
<reference evidence="4 5" key="3">
    <citation type="journal article" date="2013" name="Genome Biol.">
        <title>Assembly of a phased diploid Candida albicans genome facilitates allele-specific measurements and provides a simple model for repeat and indel structure.</title>
        <authorList>
            <person name="Muzzey D."/>
            <person name="Schwartz K."/>
            <person name="Weissman J.S."/>
            <person name="Sherlock G."/>
        </authorList>
    </citation>
    <scope>NUCLEOTIDE SEQUENCE [LARGE SCALE GENOMIC DNA]</scope>
    <source>
        <strain evidence="5">SC5314 / ATCC MYA-2876</strain>
    </source>
</reference>
<evidence type="ECO:0000313" key="4">
    <source>
        <dbReference type="EMBL" id="AOW28654.1"/>
    </source>
</evidence>
<dbReference type="InterPro" id="IPR029756">
    <property type="entry name" value="MTH1187/YkoF-like"/>
</dbReference>
<dbReference type="InterPro" id="IPR051614">
    <property type="entry name" value="UPF0045_domain"/>
</dbReference>
<dbReference type="PANTHER" id="PTHR33777:SF1">
    <property type="entry name" value="UPF0045 PROTEIN ECM15"/>
    <property type="match status" value="1"/>
</dbReference>
<name>A0A1D8PKH0_CANAL</name>
<evidence type="ECO:0000313" key="3">
    <source>
        <dbReference type="CGD" id="CAL0000197438"/>
    </source>
</evidence>
<dbReference type="Gene3D" id="3.30.70.930">
    <property type="match status" value="1"/>
</dbReference>
<evidence type="ECO:0000313" key="5">
    <source>
        <dbReference type="Proteomes" id="UP000000559"/>
    </source>
</evidence>
<dbReference type="OMA" id="KYKMHGY"/>